<protein>
    <recommendedName>
        <fullName evidence="4">Major facilitator superfamily (MFS) profile domain-containing protein</fullName>
    </recommendedName>
</protein>
<evidence type="ECO:0000313" key="3">
    <source>
        <dbReference type="Proteomes" id="UP001049176"/>
    </source>
</evidence>
<dbReference type="KEGG" id="more:E1B28_009396"/>
<reference evidence="2" key="1">
    <citation type="journal article" date="2021" name="Genome Biol. Evol.">
        <title>The assembled and annotated genome of the fairy-ring fungus Marasmius oreades.</title>
        <authorList>
            <person name="Hiltunen M."/>
            <person name="Ament-Velasquez S.L."/>
            <person name="Johannesson H."/>
        </authorList>
    </citation>
    <scope>NUCLEOTIDE SEQUENCE</scope>
    <source>
        <strain evidence="2">03SP1</strain>
    </source>
</reference>
<dbReference type="Proteomes" id="UP001049176">
    <property type="component" value="Chromosome 5"/>
</dbReference>
<keyword evidence="1" id="KW-0472">Membrane</keyword>
<dbReference type="InterPro" id="IPR036259">
    <property type="entry name" value="MFS_trans_sf"/>
</dbReference>
<keyword evidence="1" id="KW-1133">Transmembrane helix</keyword>
<proteinExistence type="predicted"/>
<dbReference type="OrthoDB" id="6509908at2759"/>
<dbReference type="EMBL" id="CM032185">
    <property type="protein sequence ID" value="KAG7093111.1"/>
    <property type="molecule type" value="Genomic_DNA"/>
</dbReference>
<dbReference type="RefSeq" id="XP_043009581.1">
    <property type="nucleotide sequence ID" value="XM_043154290.1"/>
</dbReference>
<evidence type="ECO:0000313" key="2">
    <source>
        <dbReference type="EMBL" id="KAG7093111.1"/>
    </source>
</evidence>
<feature type="transmembrane region" description="Helical" evidence="1">
    <location>
        <begin position="34"/>
        <end position="52"/>
    </location>
</feature>
<evidence type="ECO:0000256" key="1">
    <source>
        <dbReference type="SAM" id="Phobius"/>
    </source>
</evidence>
<keyword evidence="1" id="KW-0812">Transmembrane</keyword>
<name>A0A9P7S1P5_9AGAR</name>
<evidence type="ECO:0008006" key="4">
    <source>
        <dbReference type="Google" id="ProtNLM"/>
    </source>
</evidence>
<sequence>MTRRDVGTSTSTSEAIASWLPDIPGTVPEGGTRAWFVVVGLTCCLFTSYGYINSWGVFQTYYEQNLHIGLDPTTISWIGAAQVYTPFSFSSCSPRLIRSFTLSSVPCSSSSSSLPAGSMI</sequence>
<dbReference type="GeneID" id="66078472"/>
<dbReference type="AlphaFoldDB" id="A0A9P7S1P5"/>
<keyword evidence="3" id="KW-1185">Reference proteome</keyword>
<gene>
    <name evidence="2" type="ORF">E1B28_009396</name>
</gene>
<dbReference type="SUPFAM" id="SSF103473">
    <property type="entry name" value="MFS general substrate transporter"/>
    <property type="match status" value="1"/>
</dbReference>
<accession>A0A9P7S1P5</accession>
<organism evidence="2 3">
    <name type="scientific">Marasmius oreades</name>
    <name type="common">fairy-ring Marasmius</name>
    <dbReference type="NCBI Taxonomy" id="181124"/>
    <lineage>
        <taxon>Eukaryota</taxon>
        <taxon>Fungi</taxon>
        <taxon>Dikarya</taxon>
        <taxon>Basidiomycota</taxon>
        <taxon>Agaricomycotina</taxon>
        <taxon>Agaricomycetes</taxon>
        <taxon>Agaricomycetidae</taxon>
        <taxon>Agaricales</taxon>
        <taxon>Marasmiineae</taxon>
        <taxon>Marasmiaceae</taxon>
        <taxon>Marasmius</taxon>
    </lineage>
</organism>
<comment type="caution">
    <text evidence="2">The sequence shown here is derived from an EMBL/GenBank/DDBJ whole genome shotgun (WGS) entry which is preliminary data.</text>
</comment>